<feature type="transmembrane region" description="Helical" evidence="2">
    <location>
        <begin position="30"/>
        <end position="48"/>
    </location>
</feature>
<sequence>MRSIESRHQHWGMPDAPAERGRIMRKTISMYWPLAIVVPLAAAAYLYLSEAAPQRAPAGTRDASAELARAVSYGLVDDTSQPLPAASRVAPLAGPKAL</sequence>
<evidence type="ECO:0000256" key="2">
    <source>
        <dbReference type="SAM" id="Phobius"/>
    </source>
</evidence>
<accession>Q2SXE7</accession>
<evidence type="ECO:0000313" key="4">
    <source>
        <dbReference type="Proteomes" id="UP000001930"/>
    </source>
</evidence>
<reference evidence="3 4" key="1">
    <citation type="journal article" date="2005" name="BMC Genomics">
        <title>Bacterial genome adaptation to niches: divergence of the potential virulence genes in three Burkholderia species of different survival strategies.</title>
        <authorList>
            <person name="Kim H.S."/>
            <person name="Schell M.A."/>
            <person name="Yu Y."/>
            <person name="Ulrich R.L."/>
            <person name="Sarria S.H."/>
            <person name="Nierman W.C."/>
            <person name="DeShazer D."/>
        </authorList>
    </citation>
    <scope>NUCLEOTIDE SEQUENCE [LARGE SCALE GENOMIC DNA]</scope>
    <source>
        <strain evidence="4">ATCC 700388 / DSM 13276 / CCUG 48851 / CIP 106301 / E264</strain>
    </source>
</reference>
<evidence type="ECO:0000256" key="1">
    <source>
        <dbReference type="SAM" id="MobiDB-lite"/>
    </source>
</evidence>
<dbReference type="AlphaFoldDB" id="Q2SXE7"/>
<dbReference type="EMBL" id="CP000086">
    <property type="protein sequence ID" value="ABC38255.1"/>
    <property type="molecule type" value="Genomic_DNA"/>
</dbReference>
<keyword evidence="2" id="KW-1133">Transmembrane helix</keyword>
<dbReference type="Proteomes" id="UP000001930">
    <property type="component" value="Chromosome I"/>
</dbReference>
<protein>
    <submittedName>
        <fullName evidence="3">Uncharacterized protein</fullName>
    </submittedName>
</protein>
<gene>
    <name evidence="3" type="ordered locus">BTH_I1872</name>
</gene>
<evidence type="ECO:0000313" key="3">
    <source>
        <dbReference type="EMBL" id="ABC38255.1"/>
    </source>
</evidence>
<organism evidence="3 4">
    <name type="scientific">Burkholderia thailandensis (strain ATCC 700388 / DSM 13276 / CCUG 48851 / CIP 106301 / E264)</name>
    <dbReference type="NCBI Taxonomy" id="271848"/>
    <lineage>
        <taxon>Bacteria</taxon>
        <taxon>Pseudomonadati</taxon>
        <taxon>Pseudomonadota</taxon>
        <taxon>Betaproteobacteria</taxon>
        <taxon>Burkholderiales</taxon>
        <taxon>Burkholderiaceae</taxon>
        <taxon>Burkholderia</taxon>
        <taxon>pseudomallei group</taxon>
    </lineage>
</organism>
<proteinExistence type="predicted"/>
<dbReference type="KEGG" id="bte:BTH_I1872"/>
<dbReference type="HOGENOM" id="CLU_182076_0_0_4"/>
<keyword evidence="2" id="KW-0812">Transmembrane</keyword>
<name>Q2SXE7_BURTA</name>
<keyword evidence="4" id="KW-1185">Reference proteome</keyword>
<keyword evidence="2" id="KW-0472">Membrane</keyword>
<feature type="region of interest" description="Disordered" evidence="1">
    <location>
        <begin position="79"/>
        <end position="98"/>
    </location>
</feature>